<keyword evidence="2" id="KW-1185">Reference proteome</keyword>
<protein>
    <submittedName>
        <fullName evidence="1">Uncharacterized protein</fullName>
    </submittedName>
</protein>
<dbReference type="Proteomes" id="UP000319557">
    <property type="component" value="Chromosome"/>
</dbReference>
<sequence>MNKQMPNDNSANKPLTKQMKVFLSHQEHAVVTMAANMKGMNVGDYMKQAVINQAKKDAKEMNKIIDSI</sequence>
<name>A0A517M1I3_9BACT</name>
<gene>
    <name evidence="1" type="ORF">EC9_29350</name>
</gene>
<dbReference type="AlphaFoldDB" id="A0A517M1I3"/>
<accession>A0A517M1I3</accession>
<reference evidence="1 2" key="1">
    <citation type="submission" date="2019-02" db="EMBL/GenBank/DDBJ databases">
        <title>Deep-cultivation of Planctomycetes and their phenomic and genomic characterization uncovers novel biology.</title>
        <authorList>
            <person name="Wiegand S."/>
            <person name="Jogler M."/>
            <person name="Boedeker C."/>
            <person name="Pinto D."/>
            <person name="Vollmers J."/>
            <person name="Rivas-Marin E."/>
            <person name="Kohn T."/>
            <person name="Peeters S.H."/>
            <person name="Heuer A."/>
            <person name="Rast P."/>
            <person name="Oberbeckmann S."/>
            <person name="Bunk B."/>
            <person name="Jeske O."/>
            <person name="Meyerdierks A."/>
            <person name="Storesund J.E."/>
            <person name="Kallscheuer N."/>
            <person name="Luecker S."/>
            <person name="Lage O.M."/>
            <person name="Pohl T."/>
            <person name="Merkel B.J."/>
            <person name="Hornburger P."/>
            <person name="Mueller R.-W."/>
            <person name="Bruemmer F."/>
            <person name="Labrenz M."/>
            <person name="Spormann A.M."/>
            <person name="Op den Camp H."/>
            <person name="Overmann J."/>
            <person name="Amann R."/>
            <person name="Jetten M.S.M."/>
            <person name="Mascher T."/>
            <person name="Medema M.H."/>
            <person name="Devos D.P."/>
            <person name="Kaster A.-K."/>
            <person name="Ovreas L."/>
            <person name="Rohde M."/>
            <person name="Galperin M.Y."/>
            <person name="Jogler C."/>
        </authorList>
    </citation>
    <scope>NUCLEOTIDE SEQUENCE [LARGE SCALE GENOMIC DNA]</scope>
    <source>
        <strain evidence="1 2">EC9</strain>
    </source>
</reference>
<evidence type="ECO:0000313" key="2">
    <source>
        <dbReference type="Proteomes" id="UP000319557"/>
    </source>
</evidence>
<evidence type="ECO:0000313" key="1">
    <source>
        <dbReference type="EMBL" id="QDS88741.1"/>
    </source>
</evidence>
<proteinExistence type="predicted"/>
<dbReference type="EMBL" id="CP036261">
    <property type="protein sequence ID" value="QDS88741.1"/>
    <property type="molecule type" value="Genomic_DNA"/>
</dbReference>
<dbReference type="KEGG" id="ruv:EC9_29350"/>
<dbReference type="OrthoDB" id="298603at2"/>
<organism evidence="1 2">
    <name type="scientific">Rosistilla ulvae</name>
    <dbReference type="NCBI Taxonomy" id="1930277"/>
    <lineage>
        <taxon>Bacteria</taxon>
        <taxon>Pseudomonadati</taxon>
        <taxon>Planctomycetota</taxon>
        <taxon>Planctomycetia</taxon>
        <taxon>Pirellulales</taxon>
        <taxon>Pirellulaceae</taxon>
        <taxon>Rosistilla</taxon>
    </lineage>
</organism>
<dbReference type="RefSeq" id="WP_145346158.1">
    <property type="nucleotide sequence ID" value="NZ_CP036261.1"/>
</dbReference>